<evidence type="ECO:0000256" key="1">
    <source>
        <dbReference type="ARBA" id="ARBA00022729"/>
    </source>
</evidence>
<evidence type="ECO:0000256" key="2">
    <source>
        <dbReference type="SAM" id="SignalP"/>
    </source>
</evidence>
<feature type="chain" id="PRO_5045898676" evidence="2">
    <location>
        <begin position="29"/>
        <end position="448"/>
    </location>
</feature>
<keyword evidence="1 2" id="KW-0732">Signal</keyword>
<dbReference type="SUPFAM" id="SSF88713">
    <property type="entry name" value="Glycoside hydrolase/deacetylase"/>
    <property type="match status" value="1"/>
</dbReference>
<accession>A0ABZ0ITS6</accession>
<keyword evidence="5" id="KW-1185">Reference proteome</keyword>
<evidence type="ECO:0000259" key="3">
    <source>
        <dbReference type="PROSITE" id="PS51677"/>
    </source>
</evidence>
<dbReference type="PANTHER" id="PTHR34216">
    <property type="match status" value="1"/>
</dbReference>
<sequence>MMKRIVLNHILAALTIVSIFTSCQSSFDADSGKTEITKWHQNKTGAVSLTFDDGTVHQFTIAMPMLDSLGMKGTFYIITGKIPESQYRGTFIGRPGEEIIAETAKIPTNKDNLLERASAIGFLGYEGGLDYHTRAGAAVDAENVDKAIEIIEEGYAKIRAGKLKKVGPPTSYREANDTTTWELYRQYAANGHEIASHTVTHPRLAILDEPNILYELEKSKEEIENQIGADYIFSAEGPYGTEHEHSVEYVLKVYESARNRMPEPFLAELNRGSKESPAEGKEGKEYVQWQRGPLFKTPMELMKSWVDTTAARSDTWLVLVFHGVEGVGWEAKPKEQLREYFEYIASKRNDVWVAPFVEVTQYIRERMAAKVSTKIDGSTIVVNLTHTLDPKWYGHSLTLKTLVPDWEKAQVKQGETILAARMTEEEGKKYVMYEALPNGEPITIREME</sequence>
<feature type="signal peptide" evidence="2">
    <location>
        <begin position="1"/>
        <end position="28"/>
    </location>
</feature>
<protein>
    <submittedName>
        <fullName evidence="4">Polysaccharide deacetylase family protein</fullName>
    </submittedName>
</protein>
<feature type="domain" description="NodB homology" evidence="3">
    <location>
        <begin position="45"/>
        <end position="327"/>
    </location>
</feature>
<dbReference type="InterPro" id="IPR051398">
    <property type="entry name" value="Polysacch_Deacetylase"/>
</dbReference>
<dbReference type="EMBL" id="CP136051">
    <property type="protein sequence ID" value="WOK08432.1"/>
    <property type="molecule type" value="Genomic_DNA"/>
</dbReference>
<dbReference type="PROSITE" id="PS51677">
    <property type="entry name" value="NODB"/>
    <property type="match status" value="1"/>
</dbReference>
<dbReference type="PROSITE" id="PS51257">
    <property type="entry name" value="PROKAR_LIPOPROTEIN"/>
    <property type="match status" value="1"/>
</dbReference>
<dbReference type="Pfam" id="PF01522">
    <property type="entry name" value="Polysacc_deac_1"/>
    <property type="match status" value="2"/>
</dbReference>
<dbReference type="PANTHER" id="PTHR34216:SF11">
    <property type="entry name" value="CHITOOLIGOSACCHARIDE DEACETYLASE"/>
    <property type="match status" value="1"/>
</dbReference>
<dbReference type="Proteomes" id="UP001302349">
    <property type="component" value="Chromosome"/>
</dbReference>
<dbReference type="InterPro" id="IPR011330">
    <property type="entry name" value="Glyco_hydro/deAcase_b/a-brl"/>
</dbReference>
<evidence type="ECO:0000313" key="5">
    <source>
        <dbReference type="Proteomes" id="UP001302349"/>
    </source>
</evidence>
<dbReference type="InterPro" id="IPR002509">
    <property type="entry name" value="NODB_dom"/>
</dbReference>
<organism evidence="4 5">
    <name type="scientific">Imperialibacter roseus</name>
    <dbReference type="NCBI Taxonomy" id="1324217"/>
    <lineage>
        <taxon>Bacteria</taxon>
        <taxon>Pseudomonadati</taxon>
        <taxon>Bacteroidota</taxon>
        <taxon>Cytophagia</taxon>
        <taxon>Cytophagales</taxon>
        <taxon>Flammeovirgaceae</taxon>
        <taxon>Imperialibacter</taxon>
    </lineage>
</organism>
<evidence type="ECO:0000313" key="4">
    <source>
        <dbReference type="EMBL" id="WOK08432.1"/>
    </source>
</evidence>
<proteinExistence type="predicted"/>
<dbReference type="Gene3D" id="3.20.20.370">
    <property type="entry name" value="Glycoside hydrolase/deacetylase"/>
    <property type="match status" value="2"/>
</dbReference>
<reference evidence="4 5" key="1">
    <citation type="journal article" date="2023" name="Microbiol. Resour. Announc.">
        <title>Complete Genome Sequence of Imperialibacter roseus strain P4T.</title>
        <authorList>
            <person name="Tizabi D.R."/>
            <person name="Bachvaroff T."/>
            <person name="Hill R.T."/>
        </authorList>
    </citation>
    <scope>NUCLEOTIDE SEQUENCE [LARGE SCALE GENOMIC DNA]</scope>
    <source>
        <strain evidence="4 5">P4T</strain>
    </source>
</reference>
<dbReference type="RefSeq" id="WP_317491072.1">
    <property type="nucleotide sequence ID" value="NZ_CP136051.1"/>
</dbReference>
<gene>
    <name evidence="4" type="ORF">RT717_07250</name>
</gene>
<name>A0ABZ0ITS6_9BACT</name>